<keyword evidence="2" id="KW-1185">Reference proteome</keyword>
<dbReference type="AlphaFoldDB" id="A0A6G0Z2D1"/>
<name>A0A6G0Z2D1_APHCR</name>
<dbReference type="Proteomes" id="UP000478052">
    <property type="component" value="Unassembled WGS sequence"/>
</dbReference>
<reference evidence="1 2" key="1">
    <citation type="submission" date="2019-08" db="EMBL/GenBank/DDBJ databases">
        <title>Whole genome of Aphis craccivora.</title>
        <authorList>
            <person name="Voronova N.V."/>
            <person name="Shulinski R.S."/>
            <person name="Bandarenka Y.V."/>
            <person name="Zhorov D.G."/>
            <person name="Warner D."/>
        </authorList>
    </citation>
    <scope>NUCLEOTIDE SEQUENCE [LARGE SCALE GENOMIC DNA]</scope>
    <source>
        <strain evidence="1">180601</strain>
        <tissue evidence="1">Whole Body</tissue>
    </source>
</reference>
<comment type="caution">
    <text evidence="1">The sequence shown here is derived from an EMBL/GenBank/DDBJ whole genome shotgun (WGS) entry which is preliminary data.</text>
</comment>
<proteinExistence type="predicted"/>
<evidence type="ECO:0000313" key="2">
    <source>
        <dbReference type="Proteomes" id="UP000478052"/>
    </source>
</evidence>
<evidence type="ECO:0000313" key="1">
    <source>
        <dbReference type="EMBL" id="KAF0764499.1"/>
    </source>
</evidence>
<gene>
    <name evidence="1" type="ORF">FWK35_00008969</name>
</gene>
<dbReference type="EMBL" id="VUJU01001619">
    <property type="protein sequence ID" value="KAF0764499.1"/>
    <property type="molecule type" value="Genomic_DNA"/>
</dbReference>
<protein>
    <submittedName>
        <fullName evidence="1">Uncharacterized protein</fullName>
    </submittedName>
</protein>
<accession>A0A6G0Z2D1</accession>
<sequence>MFICRNELEYLILCKTTQGNFVLLILNILDSERSNECIDFTIIKTSRNNIPISKFGGDFRCKSEYPCCIIKVKSKHFPTVFKQIEKNKKKKK</sequence>
<organism evidence="1 2">
    <name type="scientific">Aphis craccivora</name>
    <name type="common">Cowpea aphid</name>
    <dbReference type="NCBI Taxonomy" id="307492"/>
    <lineage>
        <taxon>Eukaryota</taxon>
        <taxon>Metazoa</taxon>
        <taxon>Ecdysozoa</taxon>
        <taxon>Arthropoda</taxon>
        <taxon>Hexapoda</taxon>
        <taxon>Insecta</taxon>
        <taxon>Pterygota</taxon>
        <taxon>Neoptera</taxon>
        <taxon>Paraneoptera</taxon>
        <taxon>Hemiptera</taxon>
        <taxon>Sternorrhyncha</taxon>
        <taxon>Aphidomorpha</taxon>
        <taxon>Aphidoidea</taxon>
        <taxon>Aphididae</taxon>
        <taxon>Aphidini</taxon>
        <taxon>Aphis</taxon>
        <taxon>Aphis</taxon>
    </lineage>
</organism>